<gene>
    <name evidence="3" type="ORF">RE474_02585</name>
</gene>
<dbReference type="KEGG" id="mseb:RE474_02585"/>
<feature type="compositionally biased region" description="Acidic residues" evidence="1">
    <location>
        <begin position="57"/>
        <end position="68"/>
    </location>
</feature>
<evidence type="ECO:0000256" key="2">
    <source>
        <dbReference type="SAM" id="Phobius"/>
    </source>
</evidence>
<name>A0AA51UL77_9EURY</name>
<evidence type="ECO:0000256" key="1">
    <source>
        <dbReference type="SAM" id="MobiDB-lite"/>
    </source>
</evidence>
<keyword evidence="2" id="KW-0472">Membrane</keyword>
<proteinExistence type="predicted"/>
<feature type="transmembrane region" description="Helical" evidence="2">
    <location>
        <begin position="33"/>
        <end position="51"/>
    </location>
</feature>
<dbReference type="Proteomes" id="UP001182908">
    <property type="component" value="Chromosome"/>
</dbReference>
<keyword evidence="4" id="KW-1185">Reference proteome</keyword>
<sequence length="95" mass="10575">MQMNAEADMSFTLKSNCHILIIRDNYILSYMRNVKKVLIMILILLIAAAYFDGTEESGGENYNGEDGEQPGIGVDIGPGKSNADDQGDRTRFKDR</sequence>
<organism evidence="3 4">
    <name type="scientific">Methanolobus sediminis</name>
    <dbReference type="NCBI Taxonomy" id="3072978"/>
    <lineage>
        <taxon>Archaea</taxon>
        <taxon>Methanobacteriati</taxon>
        <taxon>Methanobacteriota</taxon>
        <taxon>Stenosarchaea group</taxon>
        <taxon>Methanomicrobia</taxon>
        <taxon>Methanosarcinales</taxon>
        <taxon>Methanosarcinaceae</taxon>
        <taxon>Methanolobus</taxon>
    </lineage>
</organism>
<dbReference type="GeneID" id="84231568"/>
<keyword evidence="2" id="KW-1133">Transmembrane helix</keyword>
<reference evidence="3 4" key="1">
    <citation type="submission" date="2023-08" db="EMBL/GenBank/DDBJ databases">
        <title>Methanolobus mangrovi sp. nov. and Methanolobus sediminis sp. nov, two novel methylotrophic methanogens isolated from mangrove sediments in China.</title>
        <authorList>
            <person name="Zhou J."/>
        </authorList>
    </citation>
    <scope>NUCLEOTIDE SEQUENCE [LARGE SCALE GENOMIC DNA]</scope>
    <source>
        <strain evidence="3 4">FTZ6</strain>
    </source>
</reference>
<dbReference type="AlphaFoldDB" id="A0AA51UL77"/>
<evidence type="ECO:0000313" key="3">
    <source>
        <dbReference type="EMBL" id="WMW25628.1"/>
    </source>
</evidence>
<keyword evidence="2" id="KW-0812">Transmembrane</keyword>
<evidence type="ECO:0000313" key="4">
    <source>
        <dbReference type="Proteomes" id="UP001182908"/>
    </source>
</evidence>
<feature type="region of interest" description="Disordered" evidence="1">
    <location>
        <begin position="57"/>
        <end position="95"/>
    </location>
</feature>
<accession>A0AA51UL77</accession>
<dbReference type="RefSeq" id="WP_309311430.1">
    <property type="nucleotide sequence ID" value="NZ_CP133592.1"/>
</dbReference>
<feature type="compositionally biased region" description="Basic and acidic residues" evidence="1">
    <location>
        <begin position="82"/>
        <end position="95"/>
    </location>
</feature>
<dbReference type="EMBL" id="CP133592">
    <property type="protein sequence ID" value="WMW25628.1"/>
    <property type="molecule type" value="Genomic_DNA"/>
</dbReference>
<protein>
    <submittedName>
        <fullName evidence="3">Uncharacterized protein</fullName>
    </submittedName>
</protein>